<dbReference type="PATRIC" id="fig|136160.3.peg.460"/>
<dbReference type="PANTHER" id="PTHR43046">
    <property type="entry name" value="GDP-MANNOSE MANNOSYL HYDROLASE"/>
    <property type="match status" value="1"/>
</dbReference>
<keyword evidence="2" id="KW-0378">Hydrolase</keyword>
<organism evidence="4">
    <name type="scientific">Halalkalibacterium halodurans</name>
    <name type="common">Bacillus halodurans</name>
    <dbReference type="NCBI Taxonomy" id="86665"/>
    <lineage>
        <taxon>Bacteria</taxon>
        <taxon>Bacillati</taxon>
        <taxon>Bacillota</taxon>
        <taxon>Bacilli</taxon>
        <taxon>Bacillales</taxon>
        <taxon>Bacillaceae</taxon>
        <taxon>Halalkalibacterium (ex Joshi et al. 2022)</taxon>
    </lineage>
</organism>
<dbReference type="CDD" id="cd04688">
    <property type="entry name" value="NUDIX_Hydrolase"/>
    <property type="match status" value="1"/>
</dbReference>
<dbReference type="EMBL" id="LILD01000001">
    <property type="protein sequence ID" value="KOO37638.1"/>
    <property type="molecule type" value="Genomic_DNA"/>
</dbReference>
<comment type="caution">
    <text evidence="4">The sequence shown here is derived from an EMBL/GenBank/DDBJ whole genome shotgun (WGS) entry which is preliminary data.</text>
</comment>
<dbReference type="PANTHER" id="PTHR43046:SF14">
    <property type="entry name" value="MUTT_NUDIX FAMILY PROTEIN"/>
    <property type="match status" value="1"/>
</dbReference>
<dbReference type="GeneID" id="87599275"/>
<dbReference type="RefSeq" id="WP_053430180.1">
    <property type="nucleotide sequence ID" value="NZ_CP040441.1"/>
</dbReference>
<dbReference type="InterPro" id="IPR000086">
    <property type="entry name" value="NUDIX_hydrolase_dom"/>
</dbReference>
<name>A0A0M0KGU2_ALKHA</name>
<dbReference type="Pfam" id="PF00293">
    <property type="entry name" value="NUDIX"/>
    <property type="match status" value="1"/>
</dbReference>
<sequence>MRTRIRAAGVAIHNDCILLHRCLDFWVLPGGEVERESSADALVRECSEELGLPARVGRLLWIVENFFDYEGELEQSIEFYYELSFPQHAEIYKQSEIQGYEHEGDEPLLFIWQPLEQLEEITILPECLPSRLKACQHGLPQQIEHIVNNQPE</sequence>
<feature type="domain" description="Nudix hydrolase" evidence="3">
    <location>
        <begin position="1"/>
        <end position="135"/>
    </location>
</feature>
<dbReference type="GO" id="GO:0016787">
    <property type="term" value="F:hydrolase activity"/>
    <property type="evidence" value="ECO:0007669"/>
    <property type="project" value="UniProtKB-KW"/>
</dbReference>
<evidence type="ECO:0000313" key="4">
    <source>
        <dbReference type="EMBL" id="KOO37638.1"/>
    </source>
</evidence>
<dbReference type="PROSITE" id="PS51462">
    <property type="entry name" value="NUDIX"/>
    <property type="match status" value="1"/>
</dbReference>
<gene>
    <name evidence="4" type="ORF">AMD02_01340</name>
</gene>
<dbReference type="AlphaFoldDB" id="A0A0M0KGU2"/>
<dbReference type="SUPFAM" id="SSF55811">
    <property type="entry name" value="Nudix"/>
    <property type="match status" value="1"/>
</dbReference>
<dbReference type="InterPro" id="IPR015797">
    <property type="entry name" value="NUDIX_hydrolase-like_dom_sf"/>
</dbReference>
<proteinExistence type="predicted"/>
<accession>A0A0M0KGU2</accession>
<evidence type="ECO:0000256" key="2">
    <source>
        <dbReference type="ARBA" id="ARBA00022801"/>
    </source>
</evidence>
<protein>
    <recommendedName>
        <fullName evidence="3">Nudix hydrolase domain-containing protein</fullName>
    </recommendedName>
</protein>
<dbReference type="Gene3D" id="3.90.79.10">
    <property type="entry name" value="Nucleoside Triphosphate Pyrophosphohydrolase"/>
    <property type="match status" value="1"/>
</dbReference>
<comment type="cofactor">
    <cofactor evidence="1">
        <name>Mg(2+)</name>
        <dbReference type="ChEBI" id="CHEBI:18420"/>
    </cofactor>
</comment>
<evidence type="ECO:0000256" key="1">
    <source>
        <dbReference type="ARBA" id="ARBA00001946"/>
    </source>
</evidence>
<evidence type="ECO:0000259" key="3">
    <source>
        <dbReference type="PROSITE" id="PS51462"/>
    </source>
</evidence>
<reference evidence="4" key="1">
    <citation type="submission" date="2015-08" db="EMBL/GenBank/DDBJ databases">
        <title>Complete DNA Sequence of Pseudomonas syringae pv. actinidiae, the Causal Agent of Kiwifruit Canker Disease.</title>
        <authorList>
            <person name="Rikkerink E.H.A."/>
            <person name="Fineran P.C."/>
        </authorList>
    </citation>
    <scope>NUCLEOTIDE SEQUENCE</scope>
    <source>
        <strain evidence="4">DSM 13666</strain>
    </source>
</reference>